<feature type="region of interest" description="Disordered" evidence="1">
    <location>
        <begin position="130"/>
        <end position="180"/>
    </location>
</feature>
<feature type="compositionally biased region" description="Basic and acidic residues" evidence="1">
    <location>
        <begin position="465"/>
        <end position="474"/>
    </location>
</feature>
<reference evidence="2 3" key="1">
    <citation type="submission" date="2017-06" db="EMBL/GenBank/DDBJ databases">
        <title>Cmopartive genomic analysis of Ambrosia Fusariam Clade fungi.</title>
        <authorList>
            <person name="Stajich J.E."/>
            <person name="Carrillo J."/>
            <person name="Kijimoto T."/>
            <person name="Eskalen A."/>
            <person name="O'Donnell K."/>
            <person name="Kasson M."/>
        </authorList>
    </citation>
    <scope>NUCLEOTIDE SEQUENCE [LARGE SCALE GENOMIC DNA]</scope>
    <source>
        <strain evidence="2 3">NRRL 20438</strain>
    </source>
</reference>
<evidence type="ECO:0000256" key="1">
    <source>
        <dbReference type="SAM" id="MobiDB-lite"/>
    </source>
</evidence>
<feature type="compositionally biased region" description="Acidic residues" evidence="1">
    <location>
        <begin position="495"/>
        <end position="516"/>
    </location>
</feature>
<sequence length="516" mass="58389">MPTTARSGSLPIRNQAGSQQTSRNSTPSTNSSSSTTGRKRKAALNNRQAKRRRQSTTSQNSDSDSDSDEEPAVEVEAPLPEDFKKEFGIPRDQYIHDAILLASIPEWSYPAPTPAPENEESLDEEDVAPPPFIFSAYAGGVTPAGPKPRPKPQPRSQPRSQGRSQPRSQGRSIPKLNPKFKKASLMGMPTEVREGIYRHILVSHKPIPVYDGWKRVYERERPGLDTRILRVNWRIYQEATGVLYRENTFLYRLRDAPGRSHQMVGAQQLAAVDDYHPGRASRTRKHERRTINIDKFGEDFRYLTIQADHNRHSAQTQEFMLEAMKTFAKFPSKMNVHTLQIVISPQLENGNFTFVNFFQQGSALIAALKGIACERVVIKVWNKFLNKGEGAVRSEISLPLQYLRFAKHRKLQQLSRQSGGKEQLDLFGGDRRMQDFRMAGIRWCNRQLAELEFKVLQACRKHVQEPVDETDGRNADGAADDDLAFSDEEGIHWEVEDETDGNSGDGGDEDSEFEPN</sequence>
<proteinExistence type="predicted"/>
<feature type="compositionally biased region" description="Basic residues" evidence="1">
    <location>
        <begin position="37"/>
        <end position="54"/>
    </location>
</feature>
<feature type="compositionally biased region" description="Low complexity" evidence="1">
    <location>
        <begin position="18"/>
        <end position="36"/>
    </location>
</feature>
<feature type="compositionally biased region" description="Acidic residues" evidence="1">
    <location>
        <begin position="478"/>
        <end position="488"/>
    </location>
</feature>
<evidence type="ECO:0000313" key="3">
    <source>
        <dbReference type="Proteomes" id="UP000288429"/>
    </source>
</evidence>
<protein>
    <submittedName>
        <fullName evidence="2">Uncharacterized protein</fullName>
    </submittedName>
</protein>
<feature type="region of interest" description="Disordered" evidence="1">
    <location>
        <begin position="1"/>
        <end position="85"/>
    </location>
</feature>
<feature type="compositionally biased region" description="Pro residues" evidence="1">
    <location>
        <begin position="145"/>
        <end position="155"/>
    </location>
</feature>
<feature type="compositionally biased region" description="Acidic residues" evidence="1">
    <location>
        <begin position="63"/>
        <end position="73"/>
    </location>
</feature>
<dbReference type="EMBL" id="NIZV01000333">
    <property type="protein sequence ID" value="RSL93891.1"/>
    <property type="molecule type" value="Genomic_DNA"/>
</dbReference>
<comment type="caution">
    <text evidence="2">The sequence shown here is derived from an EMBL/GenBank/DDBJ whole genome shotgun (WGS) entry which is preliminary data.</text>
</comment>
<evidence type="ECO:0000313" key="2">
    <source>
        <dbReference type="EMBL" id="RSL93891.1"/>
    </source>
</evidence>
<feature type="compositionally biased region" description="Low complexity" evidence="1">
    <location>
        <begin position="156"/>
        <end position="172"/>
    </location>
</feature>
<organism evidence="2 3">
    <name type="scientific">Fusarium ambrosium</name>
    <dbReference type="NCBI Taxonomy" id="131363"/>
    <lineage>
        <taxon>Eukaryota</taxon>
        <taxon>Fungi</taxon>
        <taxon>Dikarya</taxon>
        <taxon>Ascomycota</taxon>
        <taxon>Pezizomycotina</taxon>
        <taxon>Sordariomycetes</taxon>
        <taxon>Hypocreomycetidae</taxon>
        <taxon>Hypocreales</taxon>
        <taxon>Nectriaceae</taxon>
        <taxon>Fusarium</taxon>
        <taxon>Fusarium solani species complex</taxon>
    </lineage>
</organism>
<name>A0A428SVQ1_9HYPO</name>
<gene>
    <name evidence="2" type="ORF">CDV31_014528</name>
</gene>
<dbReference type="AlphaFoldDB" id="A0A428SVQ1"/>
<feature type="region of interest" description="Disordered" evidence="1">
    <location>
        <begin position="465"/>
        <end position="516"/>
    </location>
</feature>
<accession>A0A428SVQ1</accession>
<keyword evidence="3" id="KW-1185">Reference proteome</keyword>
<dbReference type="Proteomes" id="UP000288429">
    <property type="component" value="Unassembled WGS sequence"/>
</dbReference>